<dbReference type="EMBL" id="JACJQH010000040">
    <property type="protein sequence ID" value="MBD2198391.1"/>
    <property type="molecule type" value="Genomic_DNA"/>
</dbReference>
<evidence type="ECO:0000259" key="1">
    <source>
        <dbReference type="Pfam" id="PF00656"/>
    </source>
</evidence>
<feature type="domain" description="Novel STAND NTPase 1" evidence="2">
    <location>
        <begin position="263"/>
        <end position="674"/>
    </location>
</feature>
<dbReference type="InterPro" id="IPR011110">
    <property type="entry name" value="Reg_prop"/>
</dbReference>
<protein>
    <submittedName>
        <fullName evidence="3">Caspase family protein</fullName>
    </submittedName>
</protein>
<reference evidence="3 4" key="1">
    <citation type="journal article" date="2020" name="ISME J.">
        <title>Comparative genomics reveals insights into cyanobacterial evolution and habitat adaptation.</title>
        <authorList>
            <person name="Chen M.Y."/>
            <person name="Teng W.K."/>
            <person name="Zhao L."/>
            <person name="Hu C.X."/>
            <person name="Zhou Y.K."/>
            <person name="Han B.P."/>
            <person name="Song L.R."/>
            <person name="Shu W.S."/>
        </authorList>
    </citation>
    <scope>NUCLEOTIDE SEQUENCE [LARGE SCALE GENOMIC DNA]</scope>
    <source>
        <strain evidence="3 4">FACHB-288</strain>
    </source>
</reference>
<dbReference type="SUPFAM" id="SSF63829">
    <property type="entry name" value="Calcium-dependent phosphotriesterase"/>
    <property type="match status" value="1"/>
</dbReference>
<gene>
    <name evidence="3" type="ORF">H6G24_23270</name>
</gene>
<dbReference type="InterPro" id="IPR027417">
    <property type="entry name" value="P-loop_NTPase"/>
</dbReference>
<dbReference type="Pfam" id="PF20703">
    <property type="entry name" value="nSTAND1"/>
    <property type="match status" value="1"/>
</dbReference>
<dbReference type="InterPro" id="IPR015943">
    <property type="entry name" value="WD40/YVTN_repeat-like_dom_sf"/>
</dbReference>
<dbReference type="InterPro" id="IPR011600">
    <property type="entry name" value="Pept_C14_caspase"/>
</dbReference>
<evidence type="ECO:0000313" key="4">
    <source>
        <dbReference type="Proteomes" id="UP000658514"/>
    </source>
</evidence>
<accession>A0ABR8AEL3</accession>
<dbReference type="Gene3D" id="3.40.50.300">
    <property type="entry name" value="P-loop containing nucleotide triphosphate hydrolases"/>
    <property type="match status" value="1"/>
</dbReference>
<comment type="caution">
    <text evidence="3">The sequence shown here is derived from an EMBL/GenBank/DDBJ whole genome shotgun (WGS) entry which is preliminary data.</text>
</comment>
<evidence type="ECO:0000313" key="3">
    <source>
        <dbReference type="EMBL" id="MBD2198391.1"/>
    </source>
</evidence>
<evidence type="ECO:0000259" key="2">
    <source>
        <dbReference type="Pfam" id="PF20703"/>
    </source>
</evidence>
<feature type="domain" description="Peptidase C14 caspase" evidence="1">
    <location>
        <begin position="5"/>
        <end position="209"/>
    </location>
</feature>
<dbReference type="CDD" id="cd00267">
    <property type="entry name" value="ABC_ATPase"/>
    <property type="match status" value="1"/>
</dbReference>
<dbReference type="SUPFAM" id="SSF52540">
    <property type="entry name" value="P-loop containing nucleoside triphosphate hydrolases"/>
    <property type="match status" value="1"/>
</dbReference>
<dbReference type="Pfam" id="PF00656">
    <property type="entry name" value="Peptidase_C14"/>
    <property type="match status" value="1"/>
</dbReference>
<dbReference type="InterPro" id="IPR049052">
    <property type="entry name" value="nSTAND1"/>
</dbReference>
<dbReference type="Gene3D" id="3.40.50.1460">
    <property type="match status" value="1"/>
</dbReference>
<dbReference type="RefSeq" id="WP_190545957.1">
    <property type="nucleotide sequence ID" value="NZ_CAWPNO010000074.1"/>
</dbReference>
<name>A0ABR8AEL3_9CYAN</name>
<dbReference type="Proteomes" id="UP000658514">
    <property type="component" value="Unassembled WGS sequence"/>
</dbReference>
<keyword evidence="4" id="KW-1185">Reference proteome</keyword>
<dbReference type="Pfam" id="PF07494">
    <property type="entry name" value="Reg_prop"/>
    <property type="match status" value="1"/>
</dbReference>
<proteinExistence type="predicted"/>
<sequence length="1088" mass="123351">MNRDALVVGINQYPFLKDTPTSKAKHLVSAANNAEAIAQRLEEYGNFRVRRLPEALQGEQRQVVSEGLVKSDTLEDAIIQLFNPVGASIPETALLYFIGHGLRKNRGGVTEGFLASSDVDPRKNQWGVSLRWLRELLQKSPVKQQIVWLDCCYSGELFNFASSDLGTSLQEQTRFFMAASREFELAEEDIDGKHGVFSKALWQGLDPRQQPDGLVNNDKLIEYIAQTLKDTPQQPIWYNPNQEIILTGEREDVLIDIPDGVCPYKGLRFFEVADADYFYGRELLTQKLIQSIQVGKGNFLAVLGVSGSGKSSVLRAGLIYQLQRQRRLPGTEEWKIRIFTPGEQPLVSLATAFLDESATDIQRAEQLKIAEDAINEGATGLARLIKASRSPRTLLIIDQFEEIFTVCQNSSDRQQFIVSLLGALQQTADKLCLIFAMRDDFLGKCAAYHELADLIESNLVMVTPMSVEELQRAIREPAAKLGRKIEENLINAILQDLGITAEQSTQEAEPGMLPLLSYTLEQLWQRQTLNWLKLDSYHQLGGVRKTLENLAEQTYKEFSVAEQKIADLIFINLTQLGEGTPDTRKQVPQRDLISLGTSAQLVEQVILKLAKAKLIVTSEQRRGEEKLAVVDVAHEALIRHWLRLQNLLDNNREAIRTERRIQAAAQEWEDKGKPVDYLLTGLRLAEAEKFLQQHVDIVPLSGLSFEFIDASQQERDRQQQQSDRQRKQTVIKLVFSLLMTAGFALMVSFQLWRVSEQLQAEKFQKTLQTKISRVVPIPGTENFLIKKIALTNKMIWLAVYNNKKQGLGLWQYNLKTKKLLNKYFISSEVSSIWTEGEDIWLGIKDKGIMHGIYTNDRVIFQIVKTIVKPTTIFSLSKDKKGHLWVGTNNGIYRESYEGWQHITNIQSLCKDLPDSKLHVDKILVYPNRDIVWIASTQGLISWNLRKKIDSTQCYSQAQHKSLSSTQTADLTALEFDEQSLSLAMGSFYGNITIITQGIDTPSTKDDMLFNLPSLETTIKDIVILQKQIILAATQQSDVYLHNITSKDWNRISIKDGKFNEIHFMVLGKDKHLWLGTTQGAYYSEEALQ</sequence>
<dbReference type="Gene3D" id="2.130.10.10">
    <property type="entry name" value="YVTN repeat-like/Quinoprotein amine dehydrogenase"/>
    <property type="match status" value="2"/>
</dbReference>
<organism evidence="3 4">
    <name type="scientific">Calothrix parietina FACHB-288</name>
    <dbReference type="NCBI Taxonomy" id="2692896"/>
    <lineage>
        <taxon>Bacteria</taxon>
        <taxon>Bacillati</taxon>
        <taxon>Cyanobacteriota</taxon>
        <taxon>Cyanophyceae</taxon>
        <taxon>Nostocales</taxon>
        <taxon>Calotrichaceae</taxon>
        <taxon>Calothrix</taxon>
    </lineage>
</organism>